<dbReference type="GeneID" id="25569295"/>
<gene>
    <name evidence="2" type="ORF">AMSG_11280</name>
</gene>
<dbReference type="AlphaFoldDB" id="A0A0L0DU32"/>
<reference evidence="2 3" key="1">
    <citation type="submission" date="2010-05" db="EMBL/GenBank/DDBJ databases">
        <title>The Genome Sequence of Thecamonas trahens ATCC 50062.</title>
        <authorList>
            <consortium name="The Broad Institute Genome Sequencing Platform"/>
            <person name="Russ C."/>
            <person name="Cuomo C."/>
            <person name="Shea T."/>
            <person name="Young S.K."/>
            <person name="Zeng Q."/>
            <person name="Koehrsen M."/>
            <person name="Haas B."/>
            <person name="Borodovsky M."/>
            <person name="Guigo R."/>
            <person name="Alvarado L."/>
            <person name="Berlin A."/>
            <person name="Bochicchio J."/>
            <person name="Borenstein D."/>
            <person name="Chapman S."/>
            <person name="Chen Z."/>
            <person name="Freedman E."/>
            <person name="Gellesch M."/>
            <person name="Goldberg J."/>
            <person name="Griggs A."/>
            <person name="Gujja S."/>
            <person name="Heilman E."/>
            <person name="Heiman D."/>
            <person name="Hepburn T."/>
            <person name="Howarth C."/>
            <person name="Jen D."/>
            <person name="Larson L."/>
            <person name="Mehta T."/>
            <person name="Park D."/>
            <person name="Pearson M."/>
            <person name="Roberts A."/>
            <person name="Saif S."/>
            <person name="Shenoy N."/>
            <person name="Sisk P."/>
            <person name="Stolte C."/>
            <person name="Sykes S."/>
            <person name="Thomson T."/>
            <person name="Walk T."/>
            <person name="White J."/>
            <person name="Yandava C."/>
            <person name="Burger G."/>
            <person name="Gray M.W."/>
            <person name="Holland P.W.H."/>
            <person name="King N."/>
            <person name="Lang F.B.F."/>
            <person name="Roger A.J."/>
            <person name="Ruiz-Trillo I."/>
            <person name="Lander E."/>
            <person name="Nusbaum C."/>
        </authorList>
    </citation>
    <scope>NUCLEOTIDE SEQUENCE [LARGE SCALE GENOMIC DNA]</scope>
    <source>
        <strain evidence="2 3">ATCC 50062</strain>
    </source>
</reference>
<dbReference type="RefSeq" id="XP_013752816.1">
    <property type="nucleotide sequence ID" value="XM_013897362.1"/>
</dbReference>
<name>A0A0L0DU32_THETB</name>
<protein>
    <submittedName>
        <fullName evidence="2">Uncharacterized protein</fullName>
    </submittedName>
</protein>
<organism evidence="2 3">
    <name type="scientific">Thecamonas trahens ATCC 50062</name>
    <dbReference type="NCBI Taxonomy" id="461836"/>
    <lineage>
        <taxon>Eukaryota</taxon>
        <taxon>Apusozoa</taxon>
        <taxon>Apusomonadida</taxon>
        <taxon>Apusomonadidae</taxon>
        <taxon>Thecamonas</taxon>
    </lineage>
</organism>
<dbReference type="Proteomes" id="UP000054408">
    <property type="component" value="Unassembled WGS sequence"/>
</dbReference>
<accession>A0A0L0DU32</accession>
<evidence type="ECO:0000313" key="2">
    <source>
        <dbReference type="EMBL" id="KNC55839.1"/>
    </source>
</evidence>
<proteinExistence type="predicted"/>
<sequence>MCVSCHTQLPRSSYSSTQWSRPPEYRACRQCAAAAAYGALPIRQQADVLLAKVHALHSALKITKSAHALGNLLKNAIRATDNSADGATAPLSDDMVKSIVLLSCGHFAWEPQLLAMAGHCVHGCLSSSVATAPAASSSSTTSSSPGSSALARLSAAASSLDSPHPVYLLGRGQNHQGDALAAALDVALAIEGVDELLAKLAALHIPPSAAILVSHFEHGSATKAARVELESYISAGMVDTVAELAPYGVKVVFLRCKAWLLGEVIRDIDNCGDTDDQLGDGADLAVLSAQYHAAADAVAESPVAASLFASERTDFVAVVFSYTNLAAAPPPATADDLVVHLPRDATLAQLWSIMIGKYIVDAGISLPCPVIHDVAGRPNTRAVIVTNVDGSQAKVDVALDTLSIDRVRRSMDAADTLRHPINALHFAIAPLCKHHPLMVVLRPLLA</sequence>
<dbReference type="EMBL" id="GL349506">
    <property type="protein sequence ID" value="KNC55839.1"/>
    <property type="molecule type" value="Genomic_DNA"/>
</dbReference>
<evidence type="ECO:0000313" key="3">
    <source>
        <dbReference type="Proteomes" id="UP000054408"/>
    </source>
</evidence>
<keyword evidence="3" id="KW-1185">Reference proteome</keyword>
<feature type="region of interest" description="Disordered" evidence="1">
    <location>
        <begin position="1"/>
        <end position="20"/>
    </location>
</feature>
<evidence type="ECO:0000256" key="1">
    <source>
        <dbReference type="SAM" id="MobiDB-lite"/>
    </source>
</evidence>